<dbReference type="AlphaFoldDB" id="A0A162IL34"/>
<comment type="caution">
    <text evidence="3">The sequence shown here is derived from an EMBL/GenBank/DDBJ whole genome shotgun (WGS) entry which is preliminary data.</text>
</comment>
<feature type="compositionally biased region" description="Basic and acidic residues" evidence="1">
    <location>
        <begin position="96"/>
        <end position="107"/>
    </location>
</feature>
<sequence length="146" mass="16327">MVYLAAILTISSLFDASEWACPYGWESTWQHLYMAQPVGRITNQMTYANELLHPPALGRVWRLGTVDIPPCFLLPPPLELTLAATAGPSYVGTMRDFGKGETHDDHSRPRKVRKVTTAMASASRERRPTYCIRDSGLYPVSLDDSQ</sequence>
<name>A0A162IL34_9EURO</name>
<organism evidence="3 4">
    <name type="scientific">Ascosphaera apis ARSEF 7405</name>
    <dbReference type="NCBI Taxonomy" id="392613"/>
    <lineage>
        <taxon>Eukaryota</taxon>
        <taxon>Fungi</taxon>
        <taxon>Dikarya</taxon>
        <taxon>Ascomycota</taxon>
        <taxon>Pezizomycotina</taxon>
        <taxon>Eurotiomycetes</taxon>
        <taxon>Eurotiomycetidae</taxon>
        <taxon>Onygenales</taxon>
        <taxon>Ascosphaeraceae</taxon>
        <taxon>Ascosphaera</taxon>
    </lineage>
</organism>
<protein>
    <recommendedName>
        <fullName evidence="5">Secreted protein</fullName>
    </recommendedName>
</protein>
<accession>A0A162IL34</accession>
<evidence type="ECO:0000256" key="1">
    <source>
        <dbReference type="SAM" id="MobiDB-lite"/>
    </source>
</evidence>
<reference evidence="3 4" key="1">
    <citation type="journal article" date="2016" name="Genome Biol. Evol.">
        <title>Divergent and convergent evolution of fungal pathogenicity.</title>
        <authorList>
            <person name="Shang Y."/>
            <person name="Xiao G."/>
            <person name="Zheng P."/>
            <person name="Cen K."/>
            <person name="Zhan S."/>
            <person name="Wang C."/>
        </authorList>
    </citation>
    <scope>NUCLEOTIDE SEQUENCE [LARGE SCALE GENOMIC DNA]</scope>
    <source>
        <strain evidence="3 4">ARSEF 7405</strain>
    </source>
</reference>
<keyword evidence="2" id="KW-0732">Signal</keyword>
<evidence type="ECO:0008006" key="5">
    <source>
        <dbReference type="Google" id="ProtNLM"/>
    </source>
</evidence>
<dbReference type="VEuPathDB" id="FungiDB:AAP_01388"/>
<evidence type="ECO:0000313" key="3">
    <source>
        <dbReference type="EMBL" id="KZZ95712.1"/>
    </source>
</evidence>
<feature type="signal peptide" evidence="2">
    <location>
        <begin position="1"/>
        <end position="16"/>
    </location>
</feature>
<dbReference type="Proteomes" id="UP000242877">
    <property type="component" value="Unassembled WGS sequence"/>
</dbReference>
<proteinExistence type="predicted"/>
<gene>
    <name evidence="3" type="ORF">AAP_01388</name>
</gene>
<dbReference type="EMBL" id="AZGZ01000004">
    <property type="protein sequence ID" value="KZZ95712.1"/>
    <property type="molecule type" value="Genomic_DNA"/>
</dbReference>
<evidence type="ECO:0000256" key="2">
    <source>
        <dbReference type="SAM" id="SignalP"/>
    </source>
</evidence>
<evidence type="ECO:0000313" key="4">
    <source>
        <dbReference type="Proteomes" id="UP000242877"/>
    </source>
</evidence>
<feature type="region of interest" description="Disordered" evidence="1">
    <location>
        <begin position="94"/>
        <end position="126"/>
    </location>
</feature>
<keyword evidence="4" id="KW-1185">Reference proteome</keyword>
<feature type="chain" id="PRO_5007835455" description="Secreted protein" evidence="2">
    <location>
        <begin position="17"/>
        <end position="146"/>
    </location>
</feature>